<dbReference type="Proteomes" id="UP000016714">
    <property type="component" value="Chromosome 1"/>
</dbReference>
<sequence length="592" mass="63729">MSQTIIPAQFERYLVDKITAGSTTDMNEFVFAHIPNLDAESPIDRALGLPSEAYIVHRQKVDQAARLNSNTLVYSVILQSTTPSFKFNAIYLHDKHVENSCGLIVYKNTETKEENMTTIKSVAQEYSGAAAIANIHVDPRTWQIDFHARLMGIDDDLRLVNLDHYGGSAFVRGCSVVAKGKSNTFVVSPGVVYVSGLRVELSKKEVVVSDGVPCGLYLDVVRQGSALSRWENIATVRSSKTELSNYVDENGQQHYIARLAGIDSHGNVTDWRVWDVITQQQAEAGEDEHRSLWSAKRVFQSVASYINKNVKNATKTASGWMSASDKKKLDGIQSGAQVNVATNLSVSRNANSQTVNSSTGKDATLSAATTSSAGVMTAADKKKLDGIQAGAQANIATNLTASRNATTQTIKSSTGKDAVLSAVTASHAGVMTAADKKKLDGVATQATKNQTDAHLKNRANHTGTQAISTIRGLQEALSSKSNTKRSILWNGRAPGNTKLKTSEPITNFDFLIVTAEGGYAAASGLSLSAIVDVQLAMELGQFYVILQSDGKYGFTLTCKEVQSVRGGTSLKYDGVTAYSGEHYLRKIVGVKV</sequence>
<dbReference type="EMBL" id="CP006718">
    <property type="protein sequence ID" value="AGV17029.1"/>
    <property type="molecule type" value="Genomic_DNA"/>
</dbReference>
<evidence type="ECO:0000313" key="3">
    <source>
        <dbReference type="Proteomes" id="UP000016714"/>
    </source>
</evidence>
<protein>
    <recommendedName>
        <fullName evidence="1">Phage tail fibre protein N-terminal domain-containing protein</fullName>
    </recommendedName>
</protein>
<evidence type="ECO:0000259" key="1">
    <source>
        <dbReference type="Pfam" id="PF12571"/>
    </source>
</evidence>
<proteinExistence type="predicted"/>
<dbReference type="HOGENOM" id="CLU_460735_0_0_6"/>
<dbReference type="KEGG" id="vag:N646_1196"/>
<evidence type="ECO:0000313" key="2">
    <source>
        <dbReference type="EMBL" id="AGV17029.1"/>
    </source>
</evidence>
<feature type="domain" description="Phage tail fibre protein N-terminal" evidence="1">
    <location>
        <begin position="3"/>
        <end position="153"/>
    </location>
</feature>
<name>A0A2I3C7C3_VIBAX</name>
<dbReference type="InterPro" id="IPR022225">
    <property type="entry name" value="Phage_tail_fibre_N"/>
</dbReference>
<accession>A0A2I3C7C3</accession>
<dbReference type="Pfam" id="PF12571">
    <property type="entry name" value="Phage_tail_fib"/>
    <property type="match status" value="1"/>
</dbReference>
<gene>
    <name evidence="2" type="ORF">N646_1196</name>
</gene>
<organism evidence="2 3">
    <name type="scientific">Vibrio alginolyticus (strain ATCC 17749 / DSM 2171 / NBRC 15630 / NCIMB 1903 / NCTC 12160 / XII-53)</name>
    <dbReference type="NCBI Taxonomy" id="1219076"/>
    <lineage>
        <taxon>Bacteria</taxon>
        <taxon>Pseudomonadati</taxon>
        <taxon>Pseudomonadota</taxon>
        <taxon>Gammaproteobacteria</taxon>
        <taxon>Vibrionales</taxon>
        <taxon>Vibrionaceae</taxon>
        <taxon>Vibrio</taxon>
    </lineage>
</organism>
<dbReference type="AlphaFoldDB" id="A0A2I3C7C3"/>
<reference evidence="2 3" key="1">
    <citation type="journal article" date="2015" name="Genome Announc.">
        <title>Complete genome sequence of Vibrio alginolyticus ATCC 17749.</title>
        <authorList>
            <person name="Liu X.F."/>
            <person name="Cao Y."/>
            <person name="Zhang H.L."/>
            <person name="Chen Y.J."/>
            <person name="Hu C.J."/>
        </authorList>
    </citation>
    <scope>NUCLEOTIDE SEQUENCE [LARGE SCALE GENOMIC DNA]</scope>
    <source>
        <strain evidence="3">ATCC 17749 / DSM 2171 / NBRC 15630 / NCIMB 1903 / NCTC 12160 / XII-53</strain>
    </source>
</reference>
<dbReference type="RefSeq" id="WP_017821185.1">
    <property type="nucleotide sequence ID" value="NC_022349.1"/>
</dbReference>